<evidence type="ECO:0000313" key="6">
    <source>
        <dbReference type="EMBL" id="ANY77255.1"/>
    </source>
</evidence>
<dbReference type="InterPro" id="IPR006139">
    <property type="entry name" value="D-isomer_2_OHA_DH_cat_dom"/>
</dbReference>
<evidence type="ECO:0000256" key="1">
    <source>
        <dbReference type="ARBA" id="ARBA00005854"/>
    </source>
</evidence>
<dbReference type="OrthoDB" id="9793626at2"/>
<dbReference type="GO" id="GO:0051287">
    <property type="term" value="F:NAD binding"/>
    <property type="evidence" value="ECO:0007669"/>
    <property type="project" value="InterPro"/>
</dbReference>
<evidence type="ECO:0000256" key="2">
    <source>
        <dbReference type="ARBA" id="ARBA00023002"/>
    </source>
</evidence>
<evidence type="ECO:0000256" key="4">
    <source>
        <dbReference type="RuleBase" id="RU003719"/>
    </source>
</evidence>
<dbReference type="InterPro" id="IPR036291">
    <property type="entry name" value="NAD(P)-bd_dom_sf"/>
</dbReference>
<feature type="domain" description="S-adenosyl-L-homocysteine hydrolase NAD binding" evidence="5">
    <location>
        <begin position="123"/>
        <end position="275"/>
    </location>
</feature>
<dbReference type="PROSITE" id="PS00671">
    <property type="entry name" value="D_2_HYDROXYACID_DH_3"/>
    <property type="match status" value="1"/>
</dbReference>
<reference evidence="6" key="1">
    <citation type="submission" date="2016-07" db="EMBL/GenBank/DDBJ databases">
        <title>Microvirga ossetica sp. nov. a new species of rhizobia isolated from root nodules of the legume species Vicia alpestris Steven originated from North Ossetia region in the Caucasus.</title>
        <authorList>
            <person name="Safronova V.I."/>
            <person name="Kuznetsova I.G."/>
            <person name="Sazanova A.L."/>
            <person name="Belimov A."/>
            <person name="Andronov E."/>
            <person name="Osledkin Y.S."/>
            <person name="Onishchuk O.P."/>
            <person name="Kurchak O.N."/>
            <person name="Shaposhnikov A.I."/>
            <person name="Willems A."/>
            <person name="Tikhonovich I.A."/>
        </authorList>
    </citation>
    <scope>NUCLEOTIDE SEQUENCE [LARGE SCALE GENOMIC DNA]</scope>
    <source>
        <strain evidence="6">V5/3M</strain>
    </source>
</reference>
<dbReference type="PANTHER" id="PTHR42789">
    <property type="entry name" value="D-ISOMER SPECIFIC 2-HYDROXYACID DEHYDROGENASE FAMILY PROTEIN (AFU_ORTHOLOGUE AFUA_6G10090)"/>
    <property type="match status" value="1"/>
</dbReference>
<dbReference type="SUPFAM" id="SSF52283">
    <property type="entry name" value="Formate/glycerate dehydrogenase catalytic domain-like"/>
    <property type="match status" value="1"/>
</dbReference>
<dbReference type="InterPro" id="IPR006140">
    <property type="entry name" value="D-isomer_DH_NAD-bd"/>
</dbReference>
<dbReference type="FunFam" id="3.40.50.720:FF:000203">
    <property type="entry name" value="D-3-phosphoglycerate dehydrogenase (SerA)"/>
    <property type="match status" value="1"/>
</dbReference>
<dbReference type="PANTHER" id="PTHR42789:SF1">
    <property type="entry name" value="D-ISOMER SPECIFIC 2-HYDROXYACID DEHYDROGENASE FAMILY PROTEIN (AFU_ORTHOLOGUE AFUA_6G10090)"/>
    <property type="match status" value="1"/>
</dbReference>
<keyword evidence="2 4" id="KW-0560">Oxidoreductase</keyword>
<dbReference type="SUPFAM" id="SSF51735">
    <property type="entry name" value="NAD(P)-binding Rossmann-fold domains"/>
    <property type="match status" value="1"/>
</dbReference>
<comment type="similarity">
    <text evidence="1 4">Belongs to the D-isomer specific 2-hydroxyacid dehydrogenase family.</text>
</comment>
<dbReference type="CDD" id="cd12173">
    <property type="entry name" value="PGDH_4"/>
    <property type="match status" value="1"/>
</dbReference>
<evidence type="ECO:0000259" key="5">
    <source>
        <dbReference type="SMART" id="SM00997"/>
    </source>
</evidence>
<name>A0A1B2EBB2_9HYPH</name>
<dbReference type="Pfam" id="PF02826">
    <property type="entry name" value="2-Hacid_dh_C"/>
    <property type="match status" value="1"/>
</dbReference>
<proteinExistence type="inferred from homology"/>
<protein>
    <submittedName>
        <fullName evidence="6">3-phosphoglycerate dehydrogenase</fullName>
    </submittedName>
</protein>
<dbReference type="InterPro" id="IPR015878">
    <property type="entry name" value="Ado_hCys_hydrolase_NAD-bd"/>
</dbReference>
<dbReference type="InterPro" id="IPR029753">
    <property type="entry name" value="D-isomer_DH_CS"/>
</dbReference>
<dbReference type="SMART" id="SM00997">
    <property type="entry name" value="AdoHcyase_NAD"/>
    <property type="match status" value="1"/>
</dbReference>
<dbReference type="InterPro" id="IPR050857">
    <property type="entry name" value="D-2-hydroxyacid_DH"/>
</dbReference>
<gene>
    <name evidence="6" type="ORF">BB934_02665</name>
</gene>
<dbReference type="Gene3D" id="3.40.50.720">
    <property type="entry name" value="NAD(P)-binding Rossmann-like Domain"/>
    <property type="match status" value="2"/>
</dbReference>
<accession>A0A1B2EBB2</accession>
<keyword evidence="3" id="KW-0520">NAD</keyword>
<dbReference type="GO" id="GO:0016616">
    <property type="term" value="F:oxidoreductase activity, acting on the CH-OH group of donors, NAD or NADP as acceptor"/>
    <property type="evidence" value="ECO:0007669"/>
    <property type="project" value="InterPro"/>
</dbReference>
<dbReference type="Pfam" id="PF00389">
    <property type="entry name" value="2-Hacid_dh"/>
    <property type="match status" value="1"/>
</dbReference>
<organism evidence="6">
    <name type="scientific">Microvirga ossetica</name>
    <dbReference type="NCBI Taxonomy" id="1882682"/>
    <lineage>
        <taxon>Bacteria</taxon>
        <taxon>Pseudomonadati</taxon>
        <taxon>Pseudomonadota</taxon>
        <taxon>Alphaproteobacteria</taxon>
        <taxon>Hyphomicrobiales</taxon>
        <taxon>Methylobacteriaceae</taxon>
        <taxon>Microvirga</taxon>
    </lineage>
</organism>
<dbReference type="RefSeq" id="WP_099508249.1">
    <property type="nucleotide sequence ID" value="NZ_CP016616.1"/>
</dbReference>
<dbReference type="AlphaFoldDB" id="A0A1B2EBB2"/>
<evidence type="ECO:0000256" key="3">
    <source>
        <dbReference type="ARBA" id="ARBA00023027"/>
    </source>
</evidence>
<sequence>MPHVLVAGRIHDAGLALLRSASGVTFDLVEEVSTESYSPLVEHADAVLIRTQPMPAAVINAAPRLKIVSRHGVGFDAVDIAALNKRGIPLAVVGDVNSQSVAEHTMMLILSLAKRTLTYDAKTRRSEWNYRNSFDATELAGKTLLLVGFGRIGRSVAKLAEAFGMEVLVHDPFVDETTIRSTGAIPAPDMNSALAQADVISVHIPLSAGGALIGAPELAKLKPTAVVVNTARGGLIDEEALATALEEGRLAGAGLDVFTAEPPQRDHRLFGNDRVILSPHSAGLTLESAIRMSESAVQNILDFFAGSLDPKLVVNAASVSPSAKELLRA</sequence>
<dbReference type="KEGG" id="moc:BB934_02665"/>
<dbReference type="EMBL" id="CP016616">
    <property type="protein sequence ID" value="ANY77255.1"/>
    <property type="molecule type" value="Genomic_DNA"/>
</dbReference>